<sequence length="74" mass="8632">MFDRLSLPMPLKPGEAEFSDWDGIETDTLDGGREYTLHVSAGNDPHNLWLSLNITGERRDWLPHQRSTRRPWKN</sequence>
<dbReference type="EMBL" id="BMPP01000020">
    <property type="protein sequence ID" value="GGK39299.1"/>
    <property type="molecule type" value="Genomic_DNA"/>
</dbReference>
<protein>
    <submittedName>
        <fullName evidence="1">Uncharacterized protein</fullName>
    </submittedName>
</protein>
<keyword evidence="2" id="KW-1185">Reference proteome</keyword>
<dbReference type="RefSeq" id="WP_189011333.1">
    <property type="nucleotide sequence ID" value="NZ_BMPP01000020.1"/>
</dbReference>
<dbReference type="Proteomes" id="UP000647587">
    <property type="component" value="Unassembled WGS sequence"/>
</dbReference>
<gene>
    <name evidence="1" type="ORF">GCM10008955_36380</name>
</gene>
<comment type="caution">
    <text evidence="1">The sequence shown here is derived from an EMBL/GenBank/DDBJ whole genome shotgun (WGS) entry which is preliminary data.</text>
</comment>
<accession>A0ABQ2F176</accession>
<evidence type="ECO:0000313" key="1">
    <source>
        <dbReference type="EMBL" id="GGK39299.1"/>
    </source>
</evidence>
<evidence type="ECO:0000313" key="2">
    <source>
        <dbReference type="Proteomes" id="UP000647587"/>
    </source>
</evidence>
<name>A0ABQ2F176_9DEIO</name>
<reference evidence="2" key="1">
    <citation type="journal article" date="2019" name="Int. J. Syst. Evol. Microbiol.">
        <title>The Global Catalogue of Microorganisms (GCM) 10K type strain sequencing project: providing services to taxonomists for standard genome sequencing and annotation.</title>
        <authorList>
            <consortium name="The Broad Institute Genomics Platform"/>
            <consortium name="The Broad Institute Genome Sequencing Center for Infectious Disease"/>
            <person name="Wu L."/>
            <person name="Ma J."/>
        </authorList>
    </citation>
    <scope>NUCLEOTIDE SEQUENCE [LARGE SCALE GENOMIC DNA]</scope>
    <source>
        <strain evidence="2">JCM 30331</strain>
    </source>
</reference>
<proteinExistence type="predicted"/>
<organism evidence="1 2">
    <name type="scientific">Deinococcus malanensis</name>
    <dbReference type="NCBI Taxonomy" id="1706855"/>
    <lineage>
        <taxon>Bacteria</taxon>
        <taxon>Thermotogati</taxon>
        <taxon>Deinococcota</taxon>
        <taxon>Deinococci</taxon>
        <taxon>Deinococcales</taxon>
        <taxon>Deinococcaceae</taxon>
        <taxon>Deinococcus</taxon>
    </lineage>
</organism>